<dbReference type="PANTHER" id="PTHR30151">
    <property type="entry name" value="ALKANE SULFONATE ABC TRANSPORTER-RELATED, MEMBRANE SUBUNIT"/>
    <property type="match status" value="1"/>
</dbReference>
<feature type="transmembrane region" description="Helical" evidence="7">
    <location>
        <begin position="31"/>
        <end position="50"/>
    </location>
</feature>
<evidence type="ECO:0000256" key="1">
    <source>
        <dbReference type="ARBA" id="ARBA00004651"/>
    </source>
</evidence>
<evidence type="ECO:0000256" key="7">
    <source>
        <dbReference type="RuleBase" id="RU363032"/>
    </source>
</evidence>
<keyword evidence="5 7" id="KW-1133">Transmembrane helix</keyword>
<feature type="transmembrane region" description="Helical" evidence="7">
    <location>
        <begin position="117"/>
        <end position="137"/>
    </location>
</feature>
<feature type="region of interest" description="Disordered" evidence="8">
    <location>
        <begin position="1"/>
        <end position="23"/>
    </location>
</feature>
<feature type="transmembrane region" description="Helical" evidence="7">
    <location>
        <begin position="239"/>
        <end position="264"/>
    </location>
</feature>
<dbReference type="SUPFAM" id="SSF161098">
    <property type="entry name" value="MetI-like"/>
    <property type="match status" value="1"/>
</dbReference>
<dbReference type="PANTHER" id="PTHR30151:SF38">
    <property type="entry name" value="ALIPHATIC SULFONATES TRANSPORT PERMEASE PROTEIN SSUC-RELATED"/>
    <property type="match status" value="1"/>
</dbReference>
<evidence type="ECO:0000256" key="2">
    <source>
        <dbReference type="ARBA" id="ARBA00022448"/>
    </source>
</evidence>
<evidence type="ECO:0000256" key="8">
    <source>
        <dbReference type="SAM" id="MobiDB-lite"/>
    </source>
</evidence>
<organism evidence="10 11">
    <name type="scientific">Thioclava pacifica DSM 10166</name>
    <dbReference type="NCBI Taxonomy" id="1353537"/>
    <lineage>
        <taxon>Bacteria</taxon>
        <taxon>Pseudomonadati</taxon>
        <taxon>Pseudomonadota</taxon>
        <taxon>Alphaproteobacteria</taxon>
        <taxon>Rhodobacterales</taxon>
        <taxon>Paracoccaceae</taxon>
        <taxon>Thioclava</taxon>
    </lineage>
</organism>
<dbReference type="Gene3D" id="1.10.3720.10">
    <property type="entry name" value="MetI-like"/>
    <property type="match status" value="1"/>
</dbReference>
<accession>A0A074J5K9</accession>
<dbReference type="Pfam" id="PF00528">
    <property type="entry name" value="BPD_transp_1"/>
    <property type="match status" value="1"/>
</dbReference>
<evidence type="ECO:0000256" key="4">
    <source>
        <dbReference type="ARBA" id="ARBA00022692"/>
    </source>
</evidence>
<name>A0A074J5K9_9RHOB</name>
<dbReference type="EMBL" id="AUND01000034">
    <property type="protein sequence ID" value="KEO51809.1"/>
    <property type="molecule type" value="Genomic_DNA"/>
</dbReference>
<reference evidence="10 11" key="1">
    <citation type="submission" date="2013-07" db="EMBL/GenBank/DDBJ databases">
        <title>Thioclava pacifica DSM 10166 Genome Sequencing.</title>
        <authorList>
            <person name="Lai Q."/>
            <person name="Shao Z."/>
        </authorList>
    </citation>
    <scope>NUCLEOTIDE SEQUENCE [LARGE SCALE GENOMIC DNA]</scope>
    <source>
        <strain evidence="10 11">DSM 10166</strain>
    </source>
</reference>
<evidence type="ECO:0000313" key="10">
    <source>
        <dbReference type="EMBL" id="KEO51809.1"/>
    </source>
</evidence>
<comment type="caution">
    <text evidence="10">The sequence shown here is derived from an EMBL/GenBank/DDBJ whole genome shotgun (WGS) entry which is preliminary data.</text>
</comment>
<proteinExistence type="inferred from homology"/>
<comment type="subcellular location">
    <subcellularLocation>
        <location evidence="1 7">Cell membrane</location>
        <topology evidence="1 7">Multi-pass membrane protein</topology>
    </subcellularLocation>
</comment>
<comment type="similarity">
    <text evidence="7">Belongs to the binding-protein-dependent transport system permease family.</text>
</comment>
<dbReference type="Proteomes" id="UP000027432">
    <property type="component" value="Unassembled WGS sequence"/>
</dbReference>
<evidence type="ECO:0000256" key="3">
    <source>
        <dbReference type="ARBA" id="ARBA00022475"/>
    </source>
</evidence>
<evidence type="ECO:0000256" key="5">
    <source>
        <dbReference type="ARBA" id="ARBA00022989"/>
    </source>
</evidence>
<feature type="transmembrane region" description="Helical" evidence="7">
    <location>
        <begin position="83"/>
        <end position="105"/>
    </location>
</feature>
<dbReference type="GO" id="GO:0055085">
    <property type="term" value="P:transmembrane transport"/>
    <property type="evidence" value="ECO:0007669"/>
    <property type="project" value="InterPro"/>
</dbReference>
<protein>
    <recommendedName>
        <fullName evidence="9">ABC transmembrane type-1 domain-containing protein</fullName>
    </recommendedName>
</protein>
<keyword evidence="2 7" id="KW-0813">Transport</keyword>
<dbReference type="PROSITE" id="PS50928">
    <property type="entry name" value="ABC_TM1"/>
    <property type="match status" value="1"/>
</dbReference>
<feature type="domain" description="ABC transmembrane type-1" evidence="9">
    <location>
        <begin position="79"/>
        <end position="261"/>
    </location>
</feature>
<evidence type="ECO:0000259" key="9">
    <source>
        <dbReference type="PROSITE" id="PS50928"/>
    </source>
</evidence>
<keyword evidence="6 7" id="KW-0472">Membrane</keyword>
<keyword evidence="3" id="KW-1003">Cell membrane</keyword>
<dbReference type="InterPro" id="IPR035906">
    <property type="entry name" value="MetI-like_sf"/>
</dbReference>
<dbReference type="eggNOG" id="COG0600">
    <property type="taxonomic scope" value="Bacteria"/>
</dbReference>
<dbReference type="AlphaFoldDB" id="A0A074J5K9"/>
<keyword evidence="11" id="KW-1185">Reference proteome</keyword>
<dbReference type="OrthoDB" id="8443696at2"/>
<dbReference type="STRING" id="1353537.TP2_10040"/>
<evidence type="ECO:0000256" key="6">
    <source>
        <dbReference type="ARBA" id="ARBA00023136"/>
    </source>
</evidence>
<dbReference type="CDD" id="cd06261">
    <property type="entry name" value="TM_PBP2"/>
    <property type="match status" value="1"/>
</dbReference>
<dbReference type="GO" id="GO:0005886">
    <property type="term" value="C:plasma membrane"/>
    <property type="evidence" value="ECO:0007669"/>
    <property type="project" value="UniProtKB-SubCell"/>
</dbReference>
<keyword evidence="4 7" id="KW-0812">Transmembrane</keyword>
<gene>
    <name evidence="10" type="ORF">TP2_10040</name>
</gene>
<feature type="compositionally biased region" description="Basic and acidic residues" evidence="8">
    <location>
        <begin position="9"/>
        <end position="23"/>
    </location>
</feature>
<evidence type="ECO:0000313" key="11">
    <source>
        <dbReference type="Proteomes" id="UP000027432"/>
    </source>
</evidence>
<dbReference type="InterPro" id="IPR000515">
    <property type="entry name" value="MetI-like"/>
</dbReference>
<sequence>MRAGVITQGHEREQVERRPEQEANRRPDVPVALASLIALVLVWAGGAWLLNDPRLAPGPQIVFPTLWEALVSGQLWPDLSATLIRVLFAFTLAMGIGAAIGIALGASERADRWFGPWLTVALNVPALVTIVLCYLWIGLNEWAAIAAVAVNKIPMVAVMLREGMIARDPDLSDMARLYRMGVVARLRHILIPQLAPQIMGAARAGLALIWKIVLVVEFLGRSNGIGFRIHLDFQMFDIAGVLANALAFVAVMLAVEWGILAPLARRAASWRQR</sequence>